<organism evidence="3 4">
    <name type="scientific">Didymodactylos carnosus</name>
    <dbReference type="NCBI Taxonomy" id="1234261"/>
    <lineage>
        <taxon>Eukaryota</taxon>
        <taxon>Metazoa</taxon>
        <taxon>Spiralia</taxon>
        <taxon>Gnathifera</taxon>
        <taxon>Rotifera</taxon>
        <taxon>Eurotatoria</taxon>
        <taxon>Bdelloidea</taxon>
        <taxon>Philodinida</taxon>
        <taxon>Philodinidae</taxon>
        <taxon>Didymodactylos</taxon>
    </lineage>
</organism>
<dbReference type="Proteomes" id="UP000677228">
    <property type="component" value="Unassembled WGS sequence"/>
</dbReference>
<evidence type="ECO:0000313" key="2">
    <source>
        <dbReference type="EMBL" id="CAF0934454.1"/>
    </source>
</evidence>
<sequence length="417" mass="47256">MFLSRFRSPERVEVLKFERSHCVQGENETAADFYQRYLGLNHEISPKIKEKVLKKHFLRKLRPEILLWMKGDPDSMSLDDVLKRAEKAELQLLYRRKEETQKVNSRELSRSVTCQPISMKTPETTVVVANHEYSSSSPTFSETIKKGHDSFTPSPKSERDNNDFRKKPALVFDQRRDNNNNNNNQSNSSNKSNFDRANRSFQSGIKQPPGPCPIYTGAGVSIVSLDYWHLLKGADAIISYSGADIVGPEGSSIEPVGWVEVSITIAGQNFHHPVILAHGAAAQFKQKFLFRNLTHVSERHQLHLMWHFFATNHGKGVVDGLGGTVKGTVYGEIMAGKHQCKNGKDFTKIAQAKMPNIILCEITTTEIAKSETPFKQLFSKTKPVNKTLQIHCVKAVKKDVIEYCYYSNSKEKFTMTF</sequence>
<evidence type="ECO:0000256" key="1">
    <source>
        <dbReference type="SAM" id="MobiDB-lite"/>
    </source>
</evidence>
<gene>
    <name evidence="2" type="ORF">OVA965_LOCUS11308</name>
    <name evidence="3" type="ORF">TMI583_LOCUS11304</name>
</gene>
<dbReference type="PANTHER" id="PTHR46601:SF2">
    <property type="entry name" value="UBIQUITIN-LIKE PROTEASE FAMILY PROFILE DOMAIN-CONTAINING PROTEIN"/>
    <property type="match status" value="1"/>
</dbReference>
<protein>
    <submittedName>
        <fullName evidence="3">Uncharacterized protein</fullName>
    </submittedName>
</protein>
<reference evidence="3" key="1">
    <citation type="submission" date="2021-02" db="EMBL/GenBank/DDBJ databases">
        <authorList>
            <person name="Nowell W R."/>
        </authorList>
    </citation>
    <scope>NUCLEOTIDE SEQUENCE</scope>
</reference>
<feature type="compositionally biased region" description="Basic and acidic residues" evidence="1">
    <location>
        <begin position="156"/>
        <end position="166"/>
    </location>
</feature>
<name>A0A8S2I291_9BILA</name>
<accession>A0A8S2I291</accession>
<dbReference type="AlphaFoldDB" id="A0A8S2I291"/>
<feature type="region of interest" description="Disordered" evidence="1">
    <location>
        <begin position="136"/>
        <end position="208"/>
    </location>
</feature>
<evidence type="ECO:0000313" key="4">
    <source>
        <dbReference type="Proteomes" id="UP000682733"/>
    </source>
</evidence>
<evidence type="ECO:0000313" key="3">
    <source>
        <dbReference type="EMBL" id="CAF3710365.1"/>
    </source>
</evidence>
<proteinExistence type="predicted"/>
<dbReference type="PANTHER" id="PTHR46601">
    <property type="entry name" value="ULP_PROTEASE DOMAIN-CONTAINING PROTEIN"/>
    <property type="match status" value="1"/>
</dbReference>
<dbReference type="EMBL" id="CAJNOK010004340">
    <property type="protein sequence ID" value="CAF0934454.1"/>
    <property type="molecule type" value="Genomic_DNA"/>
</dbReference>
<comment type="caution">
    <text evidence="3">The sequence shown here is derived from an EMBL/GenBank/DDBJ whole genome shotgun (WGS) entry which is preliminary data.</text>
</comment>
<dbReference type="EMBL" id="CAJOBA010004342">
    <property type="protein sequence ID" value="CAF3710365.1"/>
    <property type="molecule type" value="Genomic_DNA"/>
</dbReference>
<feature type="compositionally biased region" description="Low complexity" evidence="1">
    <location>
        <begin position="179"/>
        <end position="192"/>
    </location>
</feature>
<dbReference type="Proteomes" id="UP000682733">
    <property type="component" value="Unassembled WGS sequence"/>
</dbReference>